<organism evidence="2 3">
    <name type="scientific">Coprinellus micaceus</name>
    <name type="common">Glistening ink-cap mushroom</name>
    <name type="synonym">Coprinus micaceus</name>
    <dbReference type="NCBI Taxonomy" id="71717"/>
    <lineage>
        <taxon>Eukaryota</taxon>
        <taxon>Fungi</taxon>
        <taxon>Dikarya</taxon>
        <taxon>Basidiomycota</taxon>
        <taxon>Agaricomycotina</taxon>
        <taxon>Agaricomycetes</taxon>
        <taxon>Agaricomycetidae</taxon>
        <taxon>Agaricales</taxon>
        <taxon>Agaricineae</taxon>
        <taxon>Psathyrellaceae</taxon>
        <taxon>Coprinellus</taxon>
    </lineage>
</organism>
<keyword evidence="3" id="KW-1185">Reference proteome</keyword>
<accession>A0A4Y7SIJ7</accession>
<name>A0A4Y7SIJ7_COPMI</name>
<sequence>MVIYSCPFEIVPALYTYAHATVGVTAPPPRSPRMAGTHPPSLPSTNLPRPTGFLQSYEHSLILAVITTIPELLGNSWNKVDSGCNEK</sequence>
<reference evidence="2 3" key="1">
    <citation type="journal article" date="2019" name="Nat. Ecol. Evol.">
        <title>Megaphylogeny resolves global patterns of mushroom evolution.</title>
        <authorList>
            <person name="Varga T."/>
            <person name="Krizsan K."/>
            <person name="Foldi C."/>
            <person name="Dima B."/>
            <person name="Sanchez-Garcia M."/>
            <person name="Sanchez-Ramirez S."/>
            <person name="Szollosi G.J."/>
            <person name="Szarkandi J.G."/>
            <person name="Papp V."/>
            <person name="Albert L."/>
            <person name="Andreopoulos W."/>
            <person name="Angelini C."/>
            <person name="Antonin V."/>
            <person name="Barry K.W."/>
            <person name="Bougher N.L."/>
            <person name="Buchanan P."/>
            <person name="Buyck B."/>
            <person name="Bense V."/>
            <person name="Catcheside P."/>
            <person name="Chovatia M."/>
            <person name="Cooper J."/>
            <person name="Damon W."/>
            <person name="Desjardin D."/>
            <person name="Finy P."/>
            <person name="Geml J."/>
            <person name="Haridas S."/>
            <person name="Hughes K."/>
            <person name="Justo A."/>
            <person name="Karasinski D."/>
            <person name="Kautmanova I."/>
            <person name="Kiss B."/>
            <person name="Kocsube S."/>
            <person name="Kotiranta H."/>
            <person name="LaButti K.M."/>
            <person name="Lechner B.E."/>
            <person name="Liimatainen K."/>
            <person name="Lipzen A."/>
            <person name="Lukacs Z."/>
            <person name="Mihaltcheva S."/>
            <person name="Morgado L.N."/>
            <person name="Niskanen T."/>
            <person name="Noordeloos M.E."/>
            <person name="Ohm R.A."/>
            <person name="Ortiz-Santana B."/>
            <person name="Ovrebo C."/>
            <person name="Racz N."/>
            <person name="Riley R."/>
            <person name="Savchenko A."/>
            <person name="Shiryaev A."/>
            <person name="Soop K."/>
            <person name="Spirin V."/>
            <person name="Szebenyi C."/>
            <person name="Tomsovsky M."/>
            <person name="Tulloss R.E."/>
            <person name="Uehling J."/>
            <person name="Grigoriev I.V."/>
            <person name="Vagvolgyi C."/>
            <person name="Papp T."/>
            <person name="Martin F.M."/>
            <person name="Miettinen O."/>
            <person name="Hibbett D.S."/>
            <person name="Nagy L.G."/>
        </authorList>
    </citation>
    <scope>NUCLEOTIDE SEQUENCE [LARGE SCALE GENOMIC DNA]</scope>
    <source>
        <strain evidence="2 3">FP101781</strain>
    </source>
</reference>
<proteinExistence type="predicted"/>
<comment type="caution">
    <text evidence="2">The sequence shown here is derived from an EMBL/GenBank/DDBJ whole genome shotgun (WGS) entry which is preliminary data.</text>
</comment>
<evidence type="ECO:0000256" key="1">
    <source>
        <dbReference type="SAM" id="MobiDB-lite"/>
    </source>
</evidence>
<protein>
    <submittedName>
        <fullName evidence="2">Uncharacterized protein</fullName>
    </submittedName>
</protein>
<evidence type="ECO:0000313" key="2">
    <source>
        <dbReference type="EMBL" id="TEB21673.1"/>
    </source>
</evidence>
<dbReference type="Proteomes" id="UP000298030">
    <property type="component" value="Unassembled WGS sequence"/>
</dbReference>
<dbReference type="AlphaFoldDB" id="A0A4Y7SIJ7"/>
<dbReference type="EMBL" id="QPFP01000105">
    <property type="protein sequence ID" value="TEB21673.1"/>
    <property type="molecule type" value="Genomic_DNA"/>
</dbReference>
<evidence type="ECO:0000313" key="3">
    <source>
        <dbReference type="Proteomes" id="UP000298030"/>
    </source>
</evidence>
<gene>
    <name evidence="2" type="ORF">FA13DRAFT_98250</name>
</gene>
<feature type="region of interest" description="Disordered" evidence="1">
    <location>
        <begin position="28"/>
        <end position="49"/>
    </location>
</feature>